<gene>
    <name evidence="1" type="ORF">ACFSXZ_35600</name>
</gene>
<comment type="caution">
    <text evidence="1">The sequence shown here is derived from an EMBL/GenBank/DDBJ whole genome shotgun (WGS) entry which is preliminary data.</text>
</comment>
<accession>A0ABW5G9U8</accession>
<keyword evidence="2" id="KW-1185">Reference proteome</keyword>
<proteinExistence type="predicted"/>
<dbReference type="EMBL" id="JBHUKR010000022">
    <property type="protein sequence ID" value="MFD2421671.1"/>
    <property type="molecule type" value="Genomic_DNA"/>
</dbReference>
<evidence type="ECO:0000313" key="2">
    <source>
        <dbReference type="Proteomes" id="UP001597417"/>
    </source>
</evidence>
<reference evidence="2" key="1">
    <citation type="journal article" date="2019" name="Int. J. Syst. Evol. Microbiol.">
        <title>The Global Catalogue of Microorganisms (GCM) 10K type strain sequencing project: providing services to taxonomists for standard genome sequencing and annotation.</title>
        <authorList>
            <consortium name="The Broad Institute Genomics Platform"/>
            <consortium name="The Broad Institute Genome Sequencing Center for Infectious Disease"/>
            <person name="Wu L."/>
            <person name="Ma J."/>
        </authorList>
    </citation>
    <scope>NUCLEOTIDE SEQUENCE [LARGE SCALE GENOMIC DNA]</scope>
    <source>
        <strain evidence="2">CGMCC 4.7645</strain>
    </source>
</reference>
<organism evidence="1 2">
    <name type="scientific">Amycolatopsis pigmentata</name>
    <dbReference type="NCBI Taxonomy" id="450801"/>
    <lineage>
        <taxon>Bacteria</taxon>
        <taxon>Bacillati</taxon>
        <taxon>Actinomycetota</taxon>
        <taxon>Actinomycetes</taxon>
        <taxon>Pseudonocardiales</taxon>
        <taxon>Pseudonocardiaceae</taxon>
        <taxon>Amycolatopsis</taxon>
    </lineage>
</organism>
<evidence type="ECO:0000313" key="1">
    <source>
        <dbReference type="EMBL" id="MFD2421671.1"/>
    </source>
</evidence>
<protein>
    <submittedName>
        <fullName evidence="1">Uncharacterized protein</fullName>
    </submittedName>
</protein>
<sequence length="46" mass="4951">MAAYEFTEDWKAYAAAHGGFEEATGKSPADATRKEIVDHYSDGAGQ</sequence>
<dbReference type="Proteomes" id="UP001597417">
    <property type="component" value="Unassembled WGS sequence"/>
</dbReference>
<name>A0ABW5G9U8_9PSEU</name>
<dbReference type="RefSeq" id="WP_378270383.1">
    <property type="nucleotide sequence ID" value="NZ_JBHUKR010000022.1"/>
</dbReference>